<dbReference type="Pfam" id="PF00682">
    <property type="entry name" value="HMGL-like"/>
    <property type="match status" value="1"/>
</dbReference>
<dbReference type="InterPro" id="IPR000891">
    <property type="entry name" value="PYR_CT"/>
</dbReference>
<dbReference type="Gene3D" id="3.20.20.70">
    <property type="entry name" value="Aldolase class I"/>
    <property type="match status" value="1"/>
</dbReference>
<proteinExistence type="inferred from homology"/>
<dbReference type="GO" id="GO:0009097">
    <property type="term" value="P:isoleucine biosynthetic process"/>
    <property type="evidence" value="ECO:0007669"/>
    <property type="project" value="UniProtKB-UniRule"/>
</dbReference>
<evidence type="ECO:0000256" key="2">
    <source>
        <dbReference type="ARBA" id="ARBA00022605"/>
    </source>
</evidence>
<gene>
    <name evidence="10" type="ORF">SAMN02745123_01034</name>
</gene>
<dbReference type="SMART" id="SM00917">
    <property type="entry name" value="LeuA_dimer"/>
    <property type="match status" value="1"/>
</dbReference>
<protein>
    <recommendedName>
        <fullName evidence="8">Citramalate synthase</fullName>
        <ecNumber evidence="8">2.3.3.21</ecNumber>
    </recommendedName>
</protein>
<dbReference type="InterPro" id="IPR005675">
    <property type="entry name" value="Citramal_synthase"/>
</dbReference>
<dbReference type="GO" id="GO:0009098">
    <property type="term" value="P:L-leucine biosynthetic process"/>
    <property type="evidence" value="ECO:0007669"/>
    <property type="project" value="InterPro"/>
</dbReference>
<dbReference type="PANTHER" id="PTHR43538">
    <property type="entry name" value="ALPHA-IPM SYNTHASE/HOMOCITRATE SYNTHASE"/>
    <property type="match status" value="1"/>
</dbReference>
<evidence type="ECO:0000256" key="5">
    <source>
        <dbReference type="ARBA" id="ARBA00023304"/>
    </source>
</evidence>
<evidence type="ECO:0000313" key="11">
    <source>
        <dbReference type="Proteomes" id="UP000183997"/>
    </source>
</evidence>
<comment type="similarity">
    <text evidence="1">Belongs to the alpha-IPM synthase/homocitrate synthase family.</text>
</comment>
<dbReference type="GO" id="GO:0043714">
    <property type="term" value="F:(R)-citramalate synthase activity"/>
    <property type="evidence" value="ECO:0007669"/>
    <property type="project" value="UniProtKB-UniRule"/>
</dbReference>
<dbReference type="Gene3D" id="3.30.160.270">
    <property type="match status" value="1"/>
</dbReference>
<dbReference type="GO" id="GO:0003852">
    <property type="term" value="F:2-isopropylmalate synthase activity"/>
    <property type="evidence" value="ECO:0007669"/>
    <property type="project" value="InterPro"/>
</dbReference>
<evidence type="ECO:0000256" key="8">
    <source>
        <dbReference type="NCBIfam" id="TIGR00977"/>
    </source>
</evidence>
<comment type="catalytic activity">
    <reaction evidence="7">
        <text>pyruvate + acetyl-CoA + H2O = (3R)-citramalate + CoA + H(+)</text>
        <dbReference type="Rhea" id="RHEA:19045"/>
        <dbReference type="ChEBI" id="CHEBI:15361"/>
        <dbReference type="ChEBI" id="CHEBI:15377"/>
        <dbReference type="ChEBI" id="CHEBI:15378"/>
        <dbReference type="ChEBI" id="CHEBI:30934"/>
        <dbReference type="ChEBI" id="CHEBI:57287"/>
        <dbReference type="ChEBI" id="CHEBI:57288"/>
        <dbReference type="EC" id="2.3.3.21"/>
    </reaction>
</comment>
<dbReference type="SUPFAM" id="SSF51569">
    <property type="entry name" value="Aldolase"/>
    <property type="match status" value="1"/>
</dbReference>
<feature type="domain" description="Pyruvate carboxyltransferase" evidence="9">
    <location>
        <begin position="1"/>
        <end position="240"/>
    </location>
</feature>
<evidence type="ECO:0000256" key="1">
    <source>
        <dbReference type="ARBA" id="ARBA00006154"/>
    </source>
</evidence>
<dbReference type="NCBIfam" id="TIGR00977">
    <property type="entry name" value="citramal_synth"/>
    <property type="match status" value="1"/>
</dbReference>
<evidence type="ECO:0000256" key="6">
    <source>
        <dbReference type="ARBA" id="ARBA00029440"/>
    </source>
</evidence>
<dbReference type="AlphaFoldDB" id="A0A1M6QGX2"/>
<dbReference type="InterPro" id="IPR054691">
    <property type="entry name" value="LeuA/HCS_post-cat"/>
</dbReference>
<dbReference type="STRING" id="1121421.SAMN02745123_01034"/>
<evidence type="ECO:0000259" key="9">
    <source>
        <dbReference type="PROSITE" id="PS50991"/>
    </source>
</evidence>
<dbReference type="InterPro" id="IPR036230">
    <property type="entry name" value="LeuA_allosteric_dom_sf"/>
</dbReference>
<evidence type="ECO:0000256" key="7">
    <source>
        <dbReference type="ARBA" id="ARBA00048263"/>
    </source>
</evidence>
<organism evidence="10 11">
    <name type="scientific">Desulforamulus aeronauticus DSM 10349</name>
    <dbReference type="NCBI Taxonomy" id="1121421"/>
    <lineage>
        <taxon>Bacteria</taxon>
        <taxon>Bacillati</taxon>
        <taxon>Bacillota</taxon>
        <taxon>Clostridia</taxon>
        <taxon>Eubacteriales</taxon>
        <taxon>Peptococcaceae</taxon>
        <taxon>Desulforamulus</taxon>
    </lineage>
</organism>
<comment type="pathway">
    <text evidence="6">Amino-acid biosynthesis.</text>
</comment>
<evidence type="ECO:0000256" key="3">
    <source>
        <dbReference type="ARBA" id="ARBA00022624"/>
    </source>
</evidence>
<keyword evidence="11" id="KW-1185">Reference proteome</keyword>
<dbReference type="InterPro" id="IPR013709">
    <property type="entry name" value="2-isopropylmalate_synth_dimer"/>
</dbReference>
<reference evidence="11" key="1">
    <citation type="submission" date="2016-11" db="EMBL/GenBank/DDBJ databases">
        <authorList>
            <person name="Varghese N."/>
            <person name="Submissions S."/>
        </authorList>
    </citation>
    <scope>NUCLEOTIDE SEQUENCE [LARGE SCALE GENOMIC DNA]</scope>
    <source>
        <strain evidence="11">DSM 10349</strain>
    </source>
</reference>
<dbReference type="SUPFAM" id="SSF110921">
    <property type="entry name" value="2-isopropylmalate synthase LeuA, allosteric (dimerisation) domain"/>
    <property type="match status" value="1"/>
</dbReference>
<dbReference type="Pfam" id="PF08502">
    <property type="entry name" value="LeuA_dimer"/>
    <property type="match status" value="1"/>
</dbReference>
<dbReference type="PROSITE" id="PS50991">
    <property type="entry name" value="PYR_CT"/>
    <property type="match status" value="1"/>
</dbReference>
<evidence type="ECO:0000256" key="4">
    <source>
        <dbReference type="ARBA" id="ARBA00022679"/>
    </source>
</evidence>
<dbReference type="Pfam" id="PF22617">
    <property type="entry name" value="HCS_D2"/>
    <property type="match status" value="1"/>
</dbReference>
<keyword evidence="5" id="KW-0100">Branched-chain amino acid biosynthesis</keyword>
<keyword evidence="4" id="KW-0808">Transferase</keyword>
<keyword evidence="2" id="KW-0028">Amino-acid biosynthesis</keyword>
<dbReference type="Proteomes" id="UP000183997">
    <property type="component" value="Unassembled WGS sequence"/>
</dbReference>
<dbReference type="InterPro" id="IPR013785">
    <property type="entry name" value="Aldolase_TIM"/>
</dbReference>
<dbReference type="Gene3D" id="1.10.238.260">
    <property type="match status" value="1"/>
</dbReference>
<keyword evidence="3" id="KW-0412">Isoleucine biosynthesis</keyword>
<dbReference type="CDD" id="cd07941">
    <property type="entry name" value="DRE_TIM_LeuA3"/>
    <property type="match status" value="1"/>
</dbReference>
<dbReference type="EC" id="2.3.3.21" evidence="8"/>
<name>A0A1M6QGX2_9FIRM</name>
<dbReference type="EMBL" id="FRAR01000008">
    <property type="protein sequence ID" value="SHK19287.1"/>
    <property type="molecule type" value="Genomic_DNA"/>
</dbReference>
<sequence length="494" mass="54213">MKIALRLDKMGFHYIEGGWPGSNPKDMEFFNRIKQYTLKQAVITAFGSTCRPGVVPEQDANLNGLLEAGVQAAAIFGKTWDFHVTKALNTTLEENLRMVRESVAYLKSHGLTVFFDAEHFFDGFKANADYALEVLKAAAQGGAAALILCDTNGGSLPHEVHAAVSRVARELPEIELGIHAHNDGEMAVANTLMAVQAGAIQVQGTVNGLGERCGNANLCSIIPNLTLKMDYQTVPRENLAYLTELSRYVYEQANLNPPANQAYVGESAFAHKGGMHVSALLKEPGTYEHLAPELVGNTRRVLMSELSGISNLLYKYKELHLDKSSPQGRQVLEQLKSMEHRGYQFEAAEGSLELMLHKAMNGYQEPFQLASMRLILEMREQQPIHSEAVIKLKVGEEMVHTAAEGNGPVNALDNALRKALETFYPEVAGLRLSDYKVRVLEEKAGTEAQVRVLIETGNGKKTWGTVGVSTNIIEASWQALADSMSYGLLPETLK</sequence>
<evidence type="ECO:0000313" key="10">
    <source>
        <dbReference type="EMBL" id="SHK19287.1"/>
    </source>
</evidence>
<dbReference type="PANTHER" id="PTHR43538:SF1">
    <property type="entry name" value="(R)-CITRAMALATE SYNTHASE"/>
    <property type="match status" value="1"/>
</dbReference>
<accession>A0A1M6QGX2</accession>